<gene>
    <name evidence="1" type="ORF">OEG84_04675</name>
</gene>
<reference evidence="1" key="1">
    <citation type="submission" date="2022-10" db="EMBL/GenBank/DDBJ databases">
        <title>Hoeflea sp. G2-23, isolated from marine algae.</title>
        <authorList>
            <person name="Kristyanto S."/>
            <person name="Kim J.M."/>
            <person name="Jeon C.O."/>
        </authorList>
    </citation>
    <scope>NUCLEOTIDE SEQUENCE</scope>
    <source>
        <strain evidence="1">G2-23</strain>
    </source>
</reference>
<dbReference type="Pfam" id="PF14022">
    <property type="entry name" value="DUF4238"/>
    <property type="match status" value="1"/>
</dbReference>
<protein>
    <submittedName>
        <fullName evidence="1">DUF4238 domain-containing protein</fullName>
    </submittedName>
</protein>
<name>A0ABT3Z5N6_9HYPH</name>
<sequence>MPANKSQHFVPRCYLRAFCADGNGAAINVFNMSRERSIEAAPAKGQCAKPYFYGRDGALERALQVPEGEYGEILGRVIDDPHTATQADIRRLHAFMLLQSYRSAAWIDGEIRLAEAQRAMLADEATPELLESLVMTHEMALQLAISAFEDSVGSTAHLQTRIILNRTAVPFFTSDDPVVYTNRFHLQKDVLGGAGLGSPGAVLLMPLTPQLLLVSFDPAIYRLEKRMGELGIINRVGDVAAFNDLQAVRGHANLYFRDWRDRALVASTYHKVRPRRRERWVDVETLQETAPGSQTFVAVTSGWVHHPDRREILHMQRNIPAPGAWPLLLNFTAHARRARRGANQHSLWK</sequence>
<dbReference type="EMBL" id="JAOVZR010000001">
    <property type="protein sequence ID" value="MCY0147031.1"/>
    <property type="molecule type" value="Genomic_DNA"/>
</dbReference>
<keyword evidence="2" id="KW-1185">Reference proteome</keyword>
<proteinExistence type="predicted"/>
<comment type="caution">
    <text evidence="1">The sequence shown here is derived from an EMBL/GenBank/DDBJ whole genome shotgun (WGS) entry which is preliminary data.</text>
</comment>
<organism evidence="1 2">
    <name type="scientific">Hoeflea algicola</name>
    <dbReference type="NCBI Taxonomy" id="2983763"/>
    <lineage>
        <taxon>Bacteria</taxon>
        <taxon>Pseudomonadati</taxon>
        <taxon>Pseudomonadota</taxon>
        <taxon>Alphaproteobacteria</taxon>
        <taxon>Hyphomicrobiales</taxon>
        <taxon>Rhizobiaceae</taxon>
        <taxon>Hoeflea</taxon>
    </lineage>
</organism>
<accession>A0ABT3Z5N6</accession>
<dbReference type="RefSeq" id="WP_267652654.1">
    <property type="nucleotide sequence ID" value="NZ_JAOVZR010000001.1"/>
</dbReference>
<dbReference type="InterPro" id="IPR025332">
    <property type="entry name" value="DUF4238"/>
</dbReference>
<evidence type="ECO:0000313" key="1">
    <source>
        <dbReference type="EMBL" id="MCY0147031.1"/>
    </source>
</evidence>
<evidence type="ECO:0000313" key="2">
    <source>
        <dbReference type="Proteomes" id="UP001073227"/>
    </source>
</evidence>
<dbReference type="Proteomes" id="UP001073227">
    <property type="component" value="Unassembled WGS sequence"/>
</dbReference>